<name>A0A7H1JFJ2_9DELA</name>
<evidence type="ECO:0000256" key="21">
    <source>
        <dbReference type="ARBA" id="ARBA00024648"/>
    </source>
</evidence>
<dbReference type="GO" id="GO:0020002">
    <property type="term" value="C:host cell plasma membrane"/>
    <property type="evidence" value="ECO:0007669"/>
    <property type="project" value="UniProtKB-SubCell"/>
</dbReference>
<evidence type="ECO:0000256" key="9">
    <source>
        <dbReference type="ARBA" id="ARBA00022685"/>
    </source>
</evidence>
<evidence type="ECO:0000256" key="18">
    <source>
        <dbReference type="ARBA" id="ARBA00023139"/>
    </source>
</evidence>
<evidence type="ECO:0000256" key="2">
    <source>
        <dbReference type="ARBA" id="ARBA00004505"/>
    </source>
</evidence>
<evidence type="ECO:0000256" key="22">
    <source>
        <dbReference type="ARBA" id="ARBA00025621"/>
    </source>
</evidence>
<keyword evidence="19" id="KW-1015">Disulfide bond</keyword>
<evidence type="ECO:0000256" key="15">
    <source>
        <dbReference type="ARBA" id="ARBA00022989"/>
    </source>
</evidence>
<dbReference type="InterPro" id="IPR018154">
    <property type="entry name" value="TLV/ENV_coat_polyprotein"/>
</dbReference>
<dbReference type="GO" id="GO:0046718">
    <property type="term" value="P:symbiont entry into host cell"/>
    <property type="evidence" value="ECO:0007669"/>
    <property type="project" value="UniProtKB-KW"/>
</dbReference>
<keyword evidence="16" id="KW-0175">Coiled coil</keyword>
<keyword evidence="8" id="KW-1162">Viral penetration into host cytoplasm</keyword>
<dbReference type="GO" id="GO:0019062">
    <property type="term" value="P:virion attachment to host cell"/>
    <property type="evidence" value="ECO:0007669"/>
    <property type="project" value="UniProtKB-KW"/>
</dbReference>
<evidence type="ECO:0000256" key="17">
    <source>
        <dbReference type="ARBA" id="ARBA00023136"/>
    </source>
</evidence>
<proteinExistence type="predicted"/>
<evidence type="ECO:0000256" key="10">
    <source>
        <dbReference type="ARBA" id="ARBA00022692"/>
    </source>
</evidence>
<dbReference type="EMBL" id="MT700539">
    <property type="protein sequence ID" value="QNT09629.1"/>
    <property type="molecule type" value="Genomic_RNA"/>
</dbReference>
<evidence type="ECO:0000256" key="8">
    <source>
        <dbReference type="ARBA" id="ARBA00022595"/>
    </source>
</evidence>
<evidence type="ECO:0000256" key="4">
    <source>
        <dbReference type="ARBA" id="ARBA00004650"/>
    </source>
</evidence>
<keyword evidence="18" id="KW-0564">Palmitate</keyword>
<evidence type="ECO:0000313" key="25">
    <source>
        <dbReference type="EMBL" id="QNT09629.1"/>
    </source>
</evidence>
<accession>A0A7H1JFJ2</accession>
<keyword evidence="17 24" id="KW-0472">Membrane</keyword>
<evidence type="ECO:0000256" key="3">
    <source>
        <dbReference type="ARBA" id="ARBA00004563"/>
    </source>
</evidence>
<evidence type="ECO:0000256" key="16">
    <source>
        <dbReference type="ARBA" id="ARBA00023054"/>
    </source>
</evidence>
<evidence type="ECO:0000256" key="6">
    <source>
        <dbReference type="ARBA" id="ARBA00022511"/>
    </source>
</evidence>
<evidence type="ECO:0000256" key="7">
    <source>
        <dbReference type="ARBA" id="ARBA00022521"/>
    </source>
</evidence>
<keyword evidence="15 24" id="KW-1133">Transmembrane helix</keyword>
<keyword evidence="13" id="KW-0946">Virion</keyword>
<keyword evidence="5" id="KW-1168">Fusion of virus membrane with host membrane</keyword>
<dbReference type="PANTHER" id="PTHR10424:SF73">
    <property type="entry name" value="ENDOGENOUS RETROVIRUS GROUP FC1 ENV POLYPROTEIN-RELATED"/>
    <property type="match status" value="1"/>
</dbReference>
<evidence type="ECO:0000256" key="11">
    <source>
        <dbReference type="ARBA" id="ARBA00022729"/>
    </source>
</evidence>
<comment type="function">
    <text evidence="21">The transmembrane protein (TM) acts as a class I viral fusion protein. Under the current model, the protein has at least 3 conformational states: pre-fusion native state, pre-hairpin intermediate state, and post-fusion hairpin state. During viral and target cell membrane fusion, the coiled coil regions (heptad repeats) assume a trimer-of-hairpins structure, positioning the fusion peptide in close proximity to the C-terminal region of the ectodomain. The formation of this structure appears to drive apposition and subsequent fusion of viral and target cell membranes. Membranes fusion leads to delivery of the nucleocapsid into the cytoplasm.</text>
</comment>
<evidence type="ECO:0000256" key="12">
    <source>
        <dbReference type="ARBA" id="ARBA00022804"/>
    </source>
</evidence>
<evidence type="ECO:0000256" key="19">
    <source>
        <dbReference type="ARBA" id="ARBA00023157"/>
    </source>
</evidence>
<reference evidence="25" key="1">
    <citation type="journal article" date="2020" name="MSphere">
        <title>North American big brown bats (Eptesicus fuscus) harbor an exogenous deltaretrovirus.</title>
        <authorList>
            <person name="Hause B."/>
            <person name="Nelson E.A."/>
            <person name="Christopher-Hennings J."/>
        </authorList>
    </citation>
    <scope>NUCLEOTIDE SEQUENCE</scope>
    <source>
        <strain evidence="25">20-6472</strain>
    </source>
</reference>
<comment type="function">
    <text evidence="22">The surface protein (SU) attaches the virus to the host cell by binding to its receptor. This interaction triggers the refolding of the transmembrane protein (TM) and is thought to activate its fusogenic potential by unmasking its fusion peptide. Fusion occurs at the host cell plasma membrane.</text>
</comment>
<evidence type="ECO:0000256" key="5">
    <source>
        <dbReference type="ARBA" id="ARBA00022506"/>
    </source>
</evidence>
<evidence type="ECO:0000256" key="14">
    <source>
        <dbReference type="ARBA" id="ARBA00022870"/>
    </source>
</evidence>
<dbReference type="GO" id="GO:0055036">
    <property type="term" value="C:virion membrane"/>
    <property type="evidence" value="ECO:0007669"/>
    <property type="project" value="UniProtKB-SubCell"/>
</dbReference>
<comment type="subcellular location">
    <subcellularLocation>
        <location evidence="2">Host cell membrane</location>
        <topology evidence="2">Peripheral membrane protein</topology>
    </subcellularLocation>
    <subcellularLocation>
        <location evidence="1">Host cell membrane</location>
        <topology evidence="1">Single-pass type I membrane protein</topology>
    </subcellularLocation>
    <subcellularLocation>
        <location evidence="4">Virion membrane</location>
        <topology evidence="4">Peripheral membrane protein</topology>
    </subcellularLocation>
    <subcellularLocation>
        <location evidence="3">Virion membrane</location>
        <topology evidence="3">Single-pass type I membrane protein</topology>
    </subcellularLocation>
</comment>
<sequence length="518" mass="56992">MGKLESTLICLTLFPNLLLGKDQLRCTAKVGLSSISSQLCQPKSVCIFQFHTPSLSAAQQTSPHCPGLVPFSSYQEYDPIYLFPFGLSKKQAIIKGGKWGVRTTRTCSPTCPYLGTTWSECPYFYNNQLWNPELLLPEYKDTRLTWTQQGFKITLNLPFEACQGELILGGYSRGYDPLVKLTLSVSAIPDDLTIPTIPSFLALRHQAVQWKENMLAMINLTIITTQCPVCVSPSTITTWQVLWNGTAPTGQFGSILPIAQAFKAENTSMLNSPGLPLHCYDPVREALVNDSCKNALVFPPFKILFPSPTSAPRHRRALPAGVWLALTLSTLGGAGGAVAGGLSLAQHKTLIAEVEKDIQMLTGAIQQLTANQISIANMVLQNRRALDLLTLAQGGTCKYLGEDCCFLNLTYNQIEVLNDREPLDSRVLPAWSWALSLPQWARNLIQTGITILVLCGLALCLAPALIRCVQGVAQKTVSQLFIVQYTSLPSDEDSTYQPLRRDRVTYDNLAPRAPRSQN</sequence>
<evidence type="ECO:0000256" key="24">
    <source>
        <dbReference type="SAM" id="Phobius"/>
    </source>
</evidence>
<dbReference type="PANTHER" id="PTHR10424">
    <property type="entry name" value="VIRAL ENVELOPE PROTEIN"/>
    <property type="match status" value="1"/>
</dbReference>
<dbReference type="SUPFAM" id="SSF58069">
    <property type="entry name" value="Virus ectodomain"/>
    <property type="match status" value="1"/>
</dbReference>
<evidence type="ECO:0000256" key="23">
    <source>
        <dbReference type="ARBA" id="ARBA00029888"/>
    </source>
</evidence>
<keyword evidence="10 24" id="KW-0812">Transmembrane</keyword>
<evidence type="ECO:0000256" key="1">
    <source>
        <dbReference type="ARBA" id="ARBA00004402"/>
    </source>
</evidence>
<keyword evidence="18" id="KW-0449">Lipoprotein</keyword>
<keyword evidence="12" id="KW-0945">Host-virus interaction</keyword>
<evidence type="ECO:0000256" key="13">
    <source>
        <dbReference type="ARBA" id="ARBA00022844"/>
    </source>
</evidence>
<keyword evidence="6" id="KW-1032">Host cell membrane</keyword>
<gene>
    <name evidence="25" type="primary">env</name>
</gene>
<keyword evidence="12" id="KW-1161">Viral attachment to host cell</keyword>
<dbReference type="GO" id="GO:0019064">
    <property type="term" value="P:fusion of virus membrane with host plasma membrane"/>
    <property type="evidence" value="ECO:0007669"/>
    <property type="project" value="UniProtKB-KW"/>
</dbReference>
<keyword evidence="14" id="KW-1043">Host membrane</keyword>
<evidence type="ECO:0000256" key="20">
    <source>
        <dbReference type="ARBA" id="ARBA00023180"/>
    </source>
</evidence>
<keyword evidence="5" id="KW-1160">Virus entry into host cell</keyword>
<protein>
    <recommendedName>
        <fullName evidence="23">Env polyprotein</fullName>
    </recommendedName>
</protein>
<dbReference type="Pfam" id="PF00429">
    <property type="entry name" value="TLV_coat"/>
    <property type="match status" value="2"/>
</dbReference>
<keyword evidence="11" id="KW-0732">Signal</keyword>
<keyword evidence="7" id="KW-1169">Fusion of virus membrane with host cell membrane</keyword>
<keyword evidence="20" id="KW-0325">Glycoprotein</keyword>
<organism evidence="25">
    <name type="scientific">Eptesicus fuscus deltaretrovirus</name>
    <dbReference type="NCBI Taxonomy" id="2772270"/>
    <lineage>
        <taxon>Viruses</taxon>
        <taxon>Riboviria</taxon>
        <taxon>Pararnavirae</taxon>
        <taxon>Artverviricota</taxon>
        <taxon>Revtraviricetes</taxon>
        <taxon>Ortervirales</taxon>
        <taxon>Retroviridae</taxon>
        <taxon>Orthoretrovirinae</taxon>
        <taxon>Deltaretrovirus</taxon>
    </lineage>
</organism>
<dbReference type="Gene3D" id="1.10.287.210">
    <property type="match status" value="1"/>
</dbReference>
<feature type="transmembrane region" description="Helical" evidence="24">
    <location>
        <begin position="444"/>
        <end position="466"/>
    </location>
</feature>
<keyword evidence="9" id="KW-0165">Cleavage on pair of basic residues</keyword>